<keyword evidence="4" id="KW-1185">Reference proteome</keyword>
<protein>
    <submittedName>
        <fullName evidence="3">Uncharacterized protein</fullName>
    </submittedName>
</protein>
<feature type="chain" id="PRO_5014342420" evidence="2">
    <location>
        <begin position="25"/>
        <end position="172"/>
    </location>
</feature>
<evidence type="ECO:0000313" key="4">
    <source>
        <dbReference type="Proteomes" id="UP000236333"/>
    </source>
</evidence>
<dbReference type="Proteomes" id="UP000236333">
    <property type="component" value="Unassembled WGS sequence"/>
</dbReference>
<feature type="region of interest" description="Disordered" evidence="1">
    <location>
        <begin position="72"/>
        <end position="98"/>
    </location>
</feature>
<proteinExistence type="predicted"/>
<keyword evidence="2" id="KW-0732">Signal</keyword>
<organism evidence="3 4">
    <name type="scientific">Tetrabaena socialis</name>
    <dbReference type="NCBI Taxonomy" id="47790"/>
    <lineage>
        <taxon>Eukaryota</taxon>
        <taxon>Viridiplantae</taxon>
        <taxon>Chlorophyta</taxon>
        <taxon>core chlorophytes</taxon>
        <taxon>Chlorophyceae</taxon>
        <taxon>CS clade</taxon>
        <taxon>Chlamydomonadales</taxon>
        <taxon>Tetrabaenaceae</taxon>
        <taxon>Tetrabaena</taxon>
    </lineage>
</organism>
<accession>A0A2J7ZS63</accession>
<sequence>MAAVLGVGVTKGLVSLVGLPALAALPQASCSYDSSYGFSRGHALGRASSREMRRGGTRLSASRLEMTACKSRLRKRRRGKGSDGDSDSDDFGGGGGWSSFGGGGGGQGDFGGYSGGGGWDEGLYEAGWLWPMLVAIAVVHSVNVGVREFTAGPARSSLRSYTVSSGGRTLRS</sequence>
<reference evidence="3 4" key="1">
    <citation type="journal article" date="2017" name="Mol. Biol. Evol.">
        <title>The 4-celled Tetrabaena socialis nuclear genome reveals the essential components for genetic control of cell number at the origin of multicellularity in the volvocine lineage.</title>
        <authorList>
            <person name="Featherston J."/>
            <person name="Arakaki Y."/>
            <person name="Hanschen E.R."/>
            <person name="Ferris P.J."/>
            <person name="Michod R.E."/>
            <person name="Olson B.J.S.C."/>
            <person name="Nozaki H."/>
            <person name="Durand P.M."/>
        </authorList>
    </citation>
    <scope>NUCLEOTIDE SEQUENCE [LARGE SCALE GENOMIC DNA]</scope>
    <source>
        <strain evidence="3 4">NIES-571</strain>
    </source>
</reference>
<evidence type="ECO:0000256" key="1">
    <source>
        <dbReference type="SAM" id="MobiDB-lite"/>
    </source>
</evidence>
<evidence type="ECO:0000313" key="3">
    <source>
        <dbReference type="EMBL" id="PNH03112.1"/>
    </source>
</evidence>
<name>A0A2J7ZS63_9CHLO</name>
<evidence type="ECO:0000256" key="2">
    <source>
        <dbReference type="SAM" id="SignalP"/>
    </source>
</evidence>
<comment type="caution">
    <text evidence="3">The sequence shown here is derived from an EMBL/GenBank/DDBJ whole genome shotgun (WGS) entry which is preliminary data.</text>
</comment>
<dbReference type="EMBL" id="PGGS01000545">
    <property type="protein sequence ID" value="PNH03112.1"/>
    <property type="molecule type" value="Genomic_DNA"/>
</dbReference>
<dbReference type="AlphaFoldDB" id="A0A2J7ZS63"/>
<feature type="signal peptide" evidence="2">
    <location>
        <begin position="1"/>
        <end position="24"/>
    </location>
</feature>
<gene>
    <name evidence="3" type="ORF">TSOC_010851</name>
</gene>